<name>A0A5D3DLE6_CUCMM</name>
<protein>
    <submittedName>
        <fullName evidence="3">Uncharacterized protein</fullName>
    </submittedName>
</protein>
<dbReference type="AlphaFoldDB" id="A0A5D3DLE6"/>
<reference evidence="4 5" key="1">
    <citation type="submission" date="2019-08" db="EMBL/GenBank/DDBJ databases">
        <title>Draft genome sequences of two oriental melons (Cucumis melo L. var makuwa).</title>
        <authorList>
            <person name="Kwon S.-Y."/>
        </authorList>
    </citation>
    <scope>NUCLEOTIDE SEQUENCE [LARGE SCALE GENOMIC DNA]</scope>
    <source>
        <strain evidence="5">cv. Chang Bougi</strain>
        <strain evidence="4">cv. SW 3</strain>
        <tissue evidence="3">Leaf</tissue>
    </source>
</reference>
<evidence type="ECO:0000313" key="2">
    <source>
        <dbReference type="EMBL" id="KAA0055611.1"/>
    </source>
</evidence>
<feature type="compositionally biased region" description="Polar residues" evidence="1">
    <location>
        <begin position="93"/>
        <end position="102"/>
    </location>
</feature>
<organism evidence="3 5">
    <name type="scientific">Cucumis melo var. makuwa</name>
    <name type="common">Oriental melon</name>
    <dbReference type="NCBI Taxonomy" id="1194695"/>
    <lineage>
        <taxon>Eukaryota</taxon>
        <taxon>Viridiplantae</taxon>
        <taxon>Streptophyta</taxon>
        <taxon>Embryophyta</taxon>
        <taxon>Tracheophyta</taxon>
        <taxon>Spermatophyta</taxon>
        <taxon>Magnoliopsida</taxon>
        <taxon>eudicotyledons</taxon>
        <taxon>Gunneridae</taxon>
        <taxon>Pentapetalae</taxon>
        <taxon>rosids</taxon>
        <taxon>fabids</taxon>
        <taxon>Cucurbitales</taxon>
        <taxon>Cucurbitaceae</taxon>
        <taxon>Benincaseae</taxon>
        <taxon>Cucumis</taxon>
    </lineage>
</organism>
<dbReference type="EMBL" id="SSTD01003916">
    <property type="protein sequence ID" value="TYK24457.1"/>
    <property type="molecule type" value="Genomic_DNA"/>
</dbReference>
<evidence type="ECO:0000313" key="3">
    <source>
        <dbReference type="EMBL" id="TYK24457.1"/>
    </source>
</evidence>
<evidence type="ECO:0000256" key="1">
    <source>
        <dbReference type="SAM" id="MobiDB-lite"/>
    </source>
</evidence>
<dbReference type="Proteomes" id="UP000321947">
    <property type="component" value="Unassembled WGS sequence"/>
</dbReference>
<evidence type="ECO:0000313" key="5">
    <source>
        <dbReference type="Proteomes" id="UP000321947"/>
    </source>
</evidence>
<accession>A0A5D3DLE6</accession>
<dbReference type="EMBL" id="SSTE01008485">
    <property type="protein sequence ID" value="KAA0055611.1"/>
    <property type="molecule type" value="Genomic_DNA"/>
</dbReference>
<feature type="region of interest" description="Disordered" evidence="1">
    <location>
        <begin position="41"/>
        <end position="102"/>
    </location>
</feature>
<gene>
    <name evidence="3" type="ORF">E5676_scaffold717G00140</name>
    <name evidence="2" type="ORF">E6C27_scaffold222G00950</name>
</gene>
<evidence type="ECO:0000313" key="4">
    <source>
        <dbReference type="Proteomes" id="UP000321393"/>
    </source>
</evidence>
<dbReference type="Proteomes" id="UP000321393">
    <property type="component" value="Unassembled WGS sequence"/>
</dbReference>
<proteinExistence type="predicted"/>
<sequence length="102" mass="11318">MVNTRKGFYVPKQSEDAPNVITSSPSPVHHVRVRGRRFKSIPPRRPYRLPSEKVHGEATSRMQESLHFEAVPEVGESAASVSPTVHAHRASEATISNMDSDD</sequence>
<comment type="caution">
    <text evidence="3">The sequence shown here is derived from an EMBL/GenBank/DDBJ whole genome shotgun (WGS) entry which is preliminary data.</text>
</comment>